<protein>
    <recommendedName>
        <fullName evidence="3">RNase H type-1 domain-containing protein</fullName>
    </recommendedName>
</protein>
<dbReference type="EMBL" id="JACEEZ010001886">
    <property type="protein sequence ID" value="KAG0728733.1"/>
    <property type="molecule type" value="Genomic_DNA"/>
</dbReference>
<dbReference type="OrthoDB" id="6497161at2759"/>
<evidence type="ECO:0000313" key="2">
    <source>
        <dbReference type="Proteomes" id="UP000770661"/>
    </source>
</evidence>
<sequence length="138" mass="14623">MVRPITTRTRVRHGCASVATEMVATVQGCALPSLSHHLAGPEKRGVCLVVLVVVMAVCADAASHPGPECINFCPHVDSFGNYDCCDGTTQKHYTKLWIPSHTGIPGNEAADQTAKDALKLPSVTAPIPRSPAPIKSRL</sequence>
<proteinExistence type="predicted"/>
<dbReference type="AlphaFoldDB" id="A0A8J5CQE4"/>
<name>A0A8J5CQE4_CHIOP</name>
<reference evidence="1" key="1">
    <citation type="submission" date="2020-07" db="EMBL/GenBank/DDBJ databases">
        <title>The High-quality genome of the commercially important snow crab, Chionoecetes opilio.</title>
        <authorList>
            <person name="Jeong J.-H."/>
            <person name="Ryu S."/>
        </authorList>
    </citation>
    <scope>NUCLEOTIDE SEQUENCE</scope>
    <source>
        <strain evidence="1">MADBK_172401_WGS</strain>
        <tissue evidence="1">Digestive gland</tissue>
    </source>
</reference>
<dbReference type="SUPFAM" id="SSF53098">
    <property type="entry name" value="Ribonuclease H-like"/>
    <property type="match status" value="1"/>
</dbReference>
<gene>
    <name evidence="1" type="ORF">GWK47_031881</name>
</gene>
<evidence type="ECO:0008006" key="3">
    <source>
        <dbReference type="Google" id="ProtNLM"/>
    </source>
</evidence>
<dbReference type="Proteomes" id="UP000770661">
    <property type="component" value="Unassembled WGS sequence"/>
</dbReference>
<dbReference type="InterPro" id="IPR036397">
    <property type="entry name" value="RNaseH_sf"/>
</dbReference>
<comment type="caution">
    <text evidence="1">The sequence shown here is derived from an EMBL/GenBank/DDBJ whole genome shotgun (WGS) entry which is preliminary data.</text>
</comment>
<dbReference type="GO" id="GO:0003676">
    <property type="term" value="F:nucleic acid binding"/>
    <property type="evidence" value="ECO:0007669"/>
    <property type="project" value="InterPro"/>
</dbReference>
<evidence type="ECO:0000313" key="1">
    <source>
        <dbReference type="EMBL" id="KAG0728733.1"/>
    </source>
</evidence>
<dbReference type="Gene3D" id="3.30.420.10">
    <property type="entry name" value="Ribonuclease H-like superfamily/Ribonuclease H"/>
    <property type="match status" value="1"/>
</dbReference>
<accession>A0A8J5CQE4</accession>
<dbReference type="InterPro" id="IPR012337">
    <property type="entry name" value="RNaseH-like_sf"/>
</dbReference>
<keyword evidence="2" id="KW-1185">Reference proteome</keyword>
<organism evidence="1 2">
    <name type="scientific">Chionoecetes opilio</name>
    <name type="common">Atlantic snow crab</name>
    <name type="synonym">Cancer opilio</name>
    <dbReference type="NCBI Taxonomy" id="41210"/>
    <lineage>
        <taxon>Eukaryota</taxon>
        <taxon>Metazoa</taxon>
        <taxon>Ecdysozoa</taxon>
        <taxon>Arthropoda</taxon>
        <taxon>Crustacea</taxon>
        <taxon>Multicrustacea</taxon>
        <taxon>Malacostraca</taxon>
        <taxon>Eumalacostraca</taxon>
        <taxon>Eucarida</taxon>
        <taxon>Decapoda</taxon>
        <taxon>Pleocyemata</taxon>
        <taxon>Brachyura</taxon>
        <taxon>Eubrachyura</taxon>
        <taxon>Majoidea</taxon>
        <taxon>Majidae</taxon>
        <taxon>Chionoecetes</taxon>
    </lineage>
</organism>